<dbReference type="SUPFAM" id="SSF51445">
    <property type="entry name" value="(Trans)glycosidases"/>
    <property type="match status" value="1"/>
</dbReference>
<dbReference type="PANTHER" id="PTHR38340:SF1">
    <property type="entry name" value="S-LAYER PROTEIN"/>
    <property type="match status" value="1"/>
</dbReference>
<dbReference type="InterPro" id="IPR017853">
    <property type="entry name" value="GH"/>
</dbReference>
<proteinExistence type="predicted"/>
<dbReference type="SUPFAM" id="SSF51120">
    <property type="entry name" value="beta-Roll"/>
    <property type="match status" value="1"/>
</dbReference>
<dbReference type="Pfam" id="PF00353">
    <property type="entry name" value="HemolysinCabind"/>
    <property type="match status" value="2"/>
</dbReference>
<reference evidence="3 4" key="1">
    <citation type="submission" date="2017-06" db="EMBL/GenBank/DDBJ databases">
        <authorList>
            <person name="Kim H.J."/>
            <person name="Triplett B.A."/>
        </authorList>
    </citation>
    <scope>NUCLEOTIDE SEQUENCE [LARGE SCALE GENOMIC DNA]</scope>
    <source>
        <strain evidence="3 4">B29T1</strain>
    </source>
</reference>
<evidence type="ECO:0000256" key="2">
    <source>
        <dbReference type="ARBA" id="ARBA00022525"/>
    </source>
</evidence>
<keyword evidence="4" id="KW-1185">Reference proteome</keyword>
<sequence>MQAGRSADFIDSIGVNTHLPFLWSDYADYKTVIDDLNYLGIGMVRDSIPNGDSGANFKYLAEAGIKFDLGTQNVGSNFDDVMQRLEDFVTKYPGSVIAVEGPNEVDRDSVTFDGMSGEAGAIAYQKALYSYVHSSSVLDDIPVWDLTGIDGQVTAADAENVHAYPYHGKQPNDRLTISTDEAKSYVDGKPIVYTEIGYYTMPGYGWGGLDQKTQAIYLVNVLFDSIRLGMDKVFIYQLLEDGGSDFRDHFGLYDSNGNAKQSATAIHNLTTVLDDHSSNATSFTSGSLDYQLHDMPDTAYSTLLEKSDGTFELALWNEAKIWDANALQDIDIGTQEVTIDFNKSYSTINVYDIIKGTSAIETFHDASSITVDLGADALVVEVEPDQSTVVARSLVSRVAYSSSSSSSSASSAAAGVTLLAKAGGSTVTGGDGDDFLYGKSGNDVLHGGGGKDLLAGGAGNDTLVGGDGSDKLYGGKGSDKLIGGTGHDILDGGGGANDVLTGGTGADSFVIDGKFNGASATVAGRHVAEHVTITDVSFGDGDKVSLWNLNAANGVDIGEGAHFGANVNSAQELSSVIKYLRAQDSHDVQVSGDDLVLFLHDADQNLHAVQFSHLDYMA</sequence>
<dbReference type="InterPro" id="IPR011049">
    <property type="entry name" value="Serralysin-like_metalloprot_C"/>
</dbReference>
<dbReference type="AlphaFoldDB" id="A0A212RGM5"/>
<dbReference type="InterPro" id="IPR001343">
    <property type="entry name" value="Hemolysn_Ca-bd"/>
</dbReference>
<dbReference type="PANTHER" id="PTHR38340">
    <property type="entry name" value="S-LAYER PROTEIN"/>
    <property type="match status" value="1"/>
</dbReference>
<dbReference type="PRINTS" id="PR00313">
    <property type="entry name" value="CABNDNGRPT"/>
</dbReference>
<evidence type="ECO:0000313" key="4">
    <source>
        <dbReference type="Proteomes" id="UP000197065"/>
    </source>
</evidence>
<dbReference type="InterPro" id="IPR050557">
    <property type="entry name" value="RTX_toxin/Mannuronan_C5-epim"/>
</dbReference>
<comment type="subcellular location">
    <subcellularLocation>
        <location evidence="1">Secreted</location>
    </subcellularLocation>
</comment>
<dbReference type="Gene3D" id="2.150.10.10">
    <property type="entry name" value="Serralysin-like metalloprotease, C-terminal"/>
    <property type="match status" value="2"/>
</dbReference>
<dbReference type="Proteomes" id="UP000197065">
    <property type="component" value="Unassembled WGS sequence"/>
</dbReference>
<evidence type="ECO:0000313" key="3">
    <source>
        <dbReference type="EMBL" id="SNB71548.1"/>
    </source>
</evidence>
<gene>
    <name evidence="3" type="ORF">SAMN07250955_108138</name>
</gene>
<keyword evidence="2" id="KW-0964">Secreted</keyword>
<dbReference type="GO" id="GO:0005576">
    <property type="term" value="C:extracellular region"/>
    <property type="evidence" value="ECO:0007669"/>
    <property type="project" value="UniProtKB-SubCell"/>
</dbReference>
<dbReference type="EMBL" id="FYEH01000008">
    <property type="protein sequence ID" value="SNB71548.1"/>
    <property type="molecule type" value="Genomic_DNA"/>
</dbReference>
<accession>A0A212RGM5</accession>
<dbReference type="InterPro" id="IPR018511">
    <property type="entry name" value="Hemolysin-typ_Ca-bd_CS"/>
</dbReference>
<organism evidence="3 4">
    <name type="scientific">Arboricoccus pini</name>
    <dbReference type="NCBI Taxonomy" id="1963835"/>
    <lineage>
        <taxon>Bacteria</taxon>
        <taxon>Pseudomonadati</taxon>
        <taxon>Pseudomonadota</taxon>
        <taxon>Alphaproteobacteria</taxon>
        <taxon>Geminicoccales</taxon>
        <taxon>Geminicoccaceae</taxon>
        <taxon>Arboricoccus</taxon>
    </lineage>
</organism>
<dbReference type="GO" id="GO:0005509">
    <property type="term" value="F:calcium ion binding"/>
    <property type="evidence" value="ECO:0007669"/>
    <property type="project" value="InterPro"/>
</dbReference>
<protein>
    <submittedName>
        <fullName evidence="3">Hemolysin-type calcium-binding repeat-containing protein</fullName>
    </submittedName>
</protein>
<evidence type="ECO:0000256" key="1">
    <source>
        <dbReference type="ARBA" id="ARBA00004613"/>
    </source>
</evidence>
<dbReference type="PROSITE" id="PS00330">
    <property type="entry name" value="HEMOLYSIN_CALCIUM"/>
    <property type="match status" value="3"/>
</dbReference>
<dbReference type="RefSeq" id="WP_207762063.1">
    <property type="nucleotide sequence ID" value="NZ_FYEH01000008.1"/>
</dbReference>
<name>A0A212RGM5_9PROT</name>
<dbReference type="Gene3D" id="3.20.20.80">
    <property type="entry name" value="Glycosidases"/>
    <property type="match status" value="1"/>
</dbReference>